<dbReference type="AlphaFoldDB" id="A0A4Q7EUC8"/>
<dbReference type="Pfam" id="PF18678">
    <property type="entry name" value="AOC_like"/>
    <property type="match status" value="1"/>
</dbReference>
<protein>
    <recommendedName>
        <fullName evidence="2">Allene oxide cyclase barrel-like domain-containing protein</fullName>
    </recommendedName>
</protein>
<gene>
    <name evidence="3" type="ORF">I8755_12730</name>
</gene>
<organism evidence="3 4">
    <name type="scientific">Streptomyces alfalfae</name>
    <dbReference type="NCBI Taxonomy" id="1642299"/>
    <lineage>
        <taxon>Bacteria</taxon>
        <taxon>Bacillati</taxon>
        <taxon>Actinomycetota</taxon>
        <taxon>Actinomycetes</taxon>
        <taxon>Kitasatosporales</taxon>
        <taxon>Streptomycetaceae</taxon>
        <taxon>Streptomyces</taxon>
    </lineage>
</organism>
<name>A0A4Q7EUC8_9ACTN</name>
<feature type="domain" description="Allene oxide cyclase barrel-like" evidence="2">
    <location>
        <begin position="68"/>
        <end position="170"/>
    </location>
</feature>
<evidence type="ECO:0000313" key="4">
    <source>
        <dbReference type="Proteomes" id="UP000596130"/>
    </source>
</evidence>
<keyword evidence="1" id="KW-0732">Signal</keyword>
<dbReference type="GO" id="GO:0009695">
    <property type="term" value="P:jasmonic acid biosynthetic process"/>
    <property type="evidence" value="ECO:0007669"/>
    <property type="project" value="InterPro"/>
</dbReference>
<dbReference type="InterPro" id="IPR041013">
    <property type="entry name" value="AOC-like"/>
</dbReference>
<dbReference type="InterPro" id="IPR034871">
    <property type="entry name" value="Allene_oxi_cyc_sf"/>
</dbReference>
<dbReference type="RefSeq" id="WP_079250149.1">
    <property type="nucleotide sequence ID" value="NZ_CP015588.1"/>
</dbReference>
<proteinExistence type="predicted"/>
<dbReference type="Gene3D" id="2.40.480.10">
    <property type="entry name" value="Allene oxide cyclase-like"/>
    <property type="match status" value="1"/>
</dbReference>
<dbReference type="InterPro" id="IPR044859">
    <property type="entry name" value="Allene_oxi_cyc_Dirigent"/>
</dbReference>
<accession>A0A4Q7EUC8</accession>
<dbReference type="GO" id="GO:0017000">
    <property type="term" value="P:antibiotic biosynthetic process"/>
    <property type="evidence" value="ECO:0007669"/>
    <property type="project" value="InterPro"/>
</dbReference>
<feature type="signal peptide" evidence="1">
    <location>
        <begin position="1"/>
        <end position="33"/>
    </location>
</feature>
<sequence length="172" mass="17796">MGNSRARTRLTRGATLALATAAVGVFAVGSAGAGTGTSAGKADTAKQGRVEVIELQIKDLEHRAVDLGEAGPSLGDMSVYCGTAVENGREVGVGAGTAQVINLSGGESTSQAVITLELERGSLTMQSLLTDRESPLDMAITGGTGAYKDARGTVRYWDIATPKERMRVEILR</sequence>
<reference evidence="3 4" key="1">
    <citation type="submission" date="2020-12" db="EMBL/GenBank/DDBJ databases">
        <title>Identification and biosynthesis of polyene macrolides produced by Streptomyces alfalfae Men-myco-93-63.</title>
        <authorList>
            <person name="Liu D."/>
            <person name="Li Y."/>
            <person name="Liu L."/>
            <person name="Han X."/>
            <person name="Shen F."/>
        </authorList>
    </citation>
    <scope>NUCLEOTIDE SEQUENCE [LARGE SCALE GENOMIC DNA]</scope>
    <source>
        <strain evidence="3 4">Men-myco-93-63</strain>
    </source>
</reference>
<dbReference type="OrthoDB" id="5195420at2"/>
<dbReference type="Proteomes" id="UP000596130">
    <property type="component" value="Chromosome"/>
</dbReference>
<feature type="chain" id="PRO_5043194882" description="Allene oxide cyclase barrel-like domain-containing protein" evidence="1">
    <location>
        <begin position="34"/>
        <end position="172"/>
    </location>
</feature>
<evidence type="ECO:0000313" key="3">
    <source>
        <dbReference type="EMBL" id="QQC89182.1"/>
    </source>
</evidence>
<evidence type="ECO:0000256" key="1">
    <source>
        <dbReference type="SAM" id="SignalP"/>
    </source>
</evidence>
<dbReference type="EMBL" id="CP065959">
    <property type="protein sequence ID" value="QQC89182.1"/>
    <property type="molecule type" value="Genomic_DNA"/>
</dbReference>
<dbReference type="GO" id="GO:0046423">
    <property type="term" value="F:allene-oxide cyclase activity"/>
    <property type="evidence" value="ECO:0007669"/>
    <property type="project" value="InterPro"/>
</dbReference>
<evidence type="ECO:0000259" key="2">
    <source>
        <dbReference type="Pfam" id="PF18678"/>
    </source>
</evidence>
<dbReference type="SUPFAM" id="SSF141493">
    <property type="entry name" value="Allene oxide cyclase-like"/>
    <property type="match status" value="1"/>
</dbReference>